<dbReference type="InterPro" id="IPR013196">
    <property type="entry name" value="HTH_11"/>
</dbReference>
<sequence>MSESTTTSRVLSLLNLLQTHRHWSGTELAQRLGITGRTLRRDVERLRELGYRIESAPGTHGGYRLEAGASIPPLLLTDDEAVTMAIGLRVAATQGLADGALTTLTALAKLEQVLPAALRSRVNALAGHVQPVHPDVPAVTPEVLGKLALACRDRERIRFHYVAANGAETDRVVEPHSLVAAQRYWFLVAWDLHREAWRTFRVDRLEKFFATRVQFEPRELPAGDAAEFVAAAVSSLLGTVTAEVVMDLPIERMREYFGPWAKGARSVGAFKTAWPIEGRSPHELISSLAWIPEGVQYEVRGDAATTAFLREAAERMLNATRN</sequence>
<reference evidence="5 6" key="1">
    <citation type="submission" date="2018-01" db="EMBL/GenBank/DDBJ databases">
        <title>Arthrobacter sp. nov., from glaciers in China.</title>
        <authorList>
            <person name="Liu Q."/>
            <person name="Xin Y.-H."/>
        </authorList>
    </citation>
    <scope>NUCLEOTIDE SEQUENCE [LARGE SCALE GENOMIC DNA]</scope>
    <source>
        <strain evidence="5 6">HLT2-12-2</strain>
    </source>
</reference>
<evidence type="ECO:0000259" key="4">
    <source>
        <dbReference type="PROSITE" id="PS51000"/>
    </source>
</evidence>
<dbReference type="SMART" id="SM00420">
    <property type="entry name" value="HTH_DEOR"/>
    <property type="match status" value="1"/>
</dbReference>
<dbReference type="AlphaFoldDB" id="A0A2S3ZUT3"/>
<dbReference type="Gene3D" id="1.10.10.10">
    <property type="entry name" value="Winged helix-like DNA-binding domain superfamily/Winged helix DNA-binding domain"/>
    <property type="match status" value="1"/>
</dbReference>
<dbReference type="InterPro" id="IPR036388">
    <property type="entry name" value="WH-like_DNA-bd_sf"/>
</dbReference>
<protein>
    <submittedName>
        <fullName evidence="5">Transcriptional regulator</fullName>
    </submittedName>
</protein>
<dbReference type="Proteomes" id="UP000237061">
    <property type="component" value="Unassembled WGS sequence"/>
</dbReference>
<name>A0A2S3ZUT3_ARTGL</name>
<keyword evidence="1" id="KW-0805">Transcription regulation</keyword>
<evidence type="ECO:0000313" key="6">
    <source>
        <dbReference type="Proteomes" id="UP000237061"/>
    </source>
</evidence>
<accession>A0A2S3ZUT3</accession>
<keyword evidence="2" id="KW-0238">DNA-binding</keyword>
<dbReference type="PANTHER" id="PTHR34580:SF3">
    <property type="entry name" value="PROTEIN PAFB"/>
    <property type="match status" value="1"/>
</dbReference>
<evidence type="ECO:0000256" key="1">
    <source>
        <dbReference type="ARBA" id="ARBA00023015"/>
    </source>
</evidence>
<dbReference type="PROSITE" id="PS51000">
    <property type="entry name" value="HTH_DEOR_2"/>
    <property type="match status" value="1"/>
</dbReference>
<dbReference type="PROSITE" id="PS52050">
    <property type="entry name" value="WYL"/>
    <property type="match status" value="1"/>
</dbReference>
<dbReference type="EMBL" id="PPXC01000011">
    <property type="protein sequence ID" value="POH72722.1"/>
    <property type="molecule type" value="Genomic_DNA"/>
</dbReference>
<dbReference type="InterPro" id="IPR018356">
    <property type="entry name" value="Tscrpt_reg_HTH_DeoR_CS"/>
</dbReference>
<dbReference type="Pfam" id="PF08279">
    <property type="entry name" value="HTH_11"/>
    <property type="match status" value="1"/>
</dbReference>
<evidence type="ECO:0000256" key="3">
    <source>
        <dbReference type="ARBA" id="ARBA00023163"/>
    </source>
</evidence>
<dbReference type="RefSeq" id="WP_103466369.1">
    <property type="nucleotide sequence ID" value="NZ_PPXC01000011.1"/>
</dbReference>
<feature type="domain" description="HTH deoR-type" evidence="4">
    <location>
        <begin position="6"/>
        <end position="65"/>
    </location>
</feature>
<gene>
    <name evidence="5" type="ORF">CVS27_13975</name>
</gene>
<dbReference type="InterPro" id="IPR001034">
    <property type="entry name" value="DeoR_HTH"/>
</dbReference>
<dbReference type="PANTHER" id="PTHR34580">
    <property type="match status" value="1"/>
</dbReference>
<dbReference type="GO" id="GO:0003677">
    <property type="term" value="F:DNA binding"/>
    <property type="evidence" value="ECO:0007669"/>
    <property type="project" value="UniProtKB-KW"/>
</dbReference>
<proteinExistence type="predicted"/>
<dbReference type="GO" id="GO:0003700">
    <property type="term" value="F:DNA-binding transcription factor activity"/>
    <property type="evidence" value="ECO:0007669"/>
    <property type="project" value="InterPro"/>
</dbReference>
<evidence type="ECO:0000256" key="2">
    <source>
        <dbReference type="ARBA" id="ARBA00023125"/>
    </source>
</evidence>
<dbReference type="Pfam" id="PF13280">
    <property type="entry name" value="WYL"/>
    <property type="match status" value="1"/>
</dbReference>
<evidence type="ECO:0000313" key="5">
    <source>
        <dbReference type="EMBL" id="POH72722.1"/>
    </source>
</evidence>
<keyword evidence="6" id="KW-1185">Reference proteome</keyword>
<comment type="caution">
    <text evidence="5">The sequence shown here is derived from an EMBL/GenBank/DDBJ whole genome shotgun (WGS) entry which is preliminary data.</text>
</comment>
<dbReference type="PROSITE" id="PS00894">
    <property type="entry name" value="HTH_DEOR_1"/>
    <property type="match status" value="1"/>
</dbReference>
<dbReference type="SUPFAM" id="SSF46785">
    <property type="entry name" value="Winged helix' DNA-binding domain"/>
    <property type="match status" value="1"/>
</dbReference>
<dbReference type="InterPro" id="IPR026881">
    <property type="entry name" value="WYL_dom"/>
</dbReference>
<keyword evidence="3" id="KW-0804">Transcription</keyword>
<organism evidence="5 6">
    <name type="scientific">Arthrobacter glacialis</name>
    <dbReference type="NCBI Taxonomy" id="1664"/>
    <lineage>
        <taxon>Bacteria</taxon>
        <taxon>Bacillati</taxon>
        <taxon>Actinomycetota</taxon>
        <taxon>Actinomycetes</taxon>
        <taxon>Micrococcales</taxon>
        <taxon>Micrococcaceae</taxon>
        <taxon>Arthrobacter</taxon>
    </lineage>
</organism>
<dbReference type="InterPro" id="IPR051534">
    <property type="entry name" value="CBASS_pafABC_assoc_protein"/>
</dbReference>
<dbReference type="InterPro" id="IPR036390">
    <property type="entry name" value="WH_DNA-bd_sf"/>
</dbReference>